<dbReference type="AlphaFoldDB" id="A0A0C2SP45"/>
<organism evidence="1 2">
    <name type="scientific">Amanita muscaria (strain Koide BX008)</name>
    <dbReference type="NCBI Taxonomy" id="946122"/>
    <lineage>
        <taxon>Eukaryota</taxon>
        <taxon>Fungi</taxon>
        <taxon>Dikarya</taxon>
        <taxon>Basidiomycota</taxon>
        <taxon>Agaricomycotina</taxon>
        <taxon>Agaricomycetes</taxon>
        <taxon>Agaricomycetidae</taxon>
        <taxon>Agaricales</taxon>
        <taxon>Pluteineae</taxon>
        <taxon>Amanitaceae</taxon>
        <taxon>Amanita</taxon>
    </lineage>
</organism>
<dbReference type="Proteomes" id="UP000054549">
    <property type="component" value="Unassembled WGS sequence"/>
</dbReference>
<name>A0A0C2SP45_AMAMK</name>
<dbReference type="OrthoDB" id="443402at2759"/>
<dbReference type="InParanoid" id="A0A0C2SP45"/>
<protein>
    <submittedName>
        <fullName evidence="1">Uncharacterized protein</fullName>
    </submittedName>
</protein>
<dbReference type="EMBL" id="KN818474">
    <property type="protein sequence ID" value="KIL55779.1"/>
    <property type="molecule type" value="Genomic_DNA"/>
</dbReference>
<reference evidence="1 2" key="1">
    <citation type="submission" date="2014-04" db="EMBL/GenBank/DDBJ databases">
        <title>Evolutionary Origins and Diversification of the Mycorrhizal Mutualists.</title>
        <authorList>
            <consortium name="DOE Joint Genome Institute"/>
            <consortium name="Mycorrhizal Genomics Consortium"/>
            <person name="Kohler A."/>
            <person name="Kuo A."/>
            <person name="Nagy L.G."/>
            <person name="Floudas D."/>
            <person name="Copeland A."/>
            <person name="Barry K.W."/>
            <person name="Cichocki N."/>
            <person name="Veneault-Fourrey C."/>
            <person name="LaButti K."/>
            <person name="Lindquist E.A."/>
            <person name="Lipzen A."/>
            <person name="Lundell T."/>
            <person name="Morin E."/>
            <person name="Murat C."/>
            <person name="Riley R."/>
            <person name="Ohm R."/>
            <person name="Sun H."/>
            <person name="Tunlid A."/>
            <person name="Henrissat B."/>
            <person name="Grigoriev I.V."/>
            <person name="Hibbett D.S."/>
            <person name="Martin F."/>
        </authorList>
    </citation>
    <scope>NUCLEOTIDE SEQUENCE [LARGE SCALE GENOMIC DNA]</scope>
    <source>
        <strain evidence="1 2">Koide BX008</strain>
    </source>
</reference>
<evidence type="ECO:0000313" key="1">
    <source>
        <dbReference type="EMBL" id="KIL55779.1"/>
    </source>
</evidence>
<gene>
    <name evidence="1" type="ORF">M378DRAFT_173346</name>
</gene>
<evidence type="ECO:0000313" key="2">
    <source>
        <dbReference type="Proteomes" id="UP000054549"/>
    </source>
</evidence>
<keyword evidence="2" id="KW-1185">Reference proteome</keyword>
<proteinExistence type="predicted"/>
<accession>A0A0C2SP45</accession>
<dbReference type="HOGENOM" id="CLU_099899_0_0_1"/>
<sequence length="148" mass="16748">MAGHPRQDYDNSGTFEADDREISRHQLPDITSQFQGAHHVIGNSTDHRSLVRQRTVAGTFFFYRSDPGRNDGNRPFTTLAWQFAHSIPATKNALIHSLNECPDIPMTDVETQFEEHIIKPFLALKMSGILILLQLSTDDPYEAEPVDI</sequence>